<feature type="compositionally biased region" description="Low complexity" evidence="1">
    <location>
        <begin position="274"/>
        <end position="294"/>
    </location>
</feature>
<organism evidence="3 4">
    <name type="scientific">Mycena alexandri</name>
    <dbReference type="NCBI Taxonomy" id="1745969"/>
    <lineage>
        <taxon>Eukaryota</taxon>
        <taxon>Fungi</taxon>
        <taxon>Dikarya</taxon>
        <taxon>Basidiomycota</taxon>
        <taxon>Agaricomycotina</taxon>
        <taxon>Agaricomycetes</taxon>
        <taxon>Agaricomycetidae</taxon>
        <taxon>Agaricales</taxon>
        <taxon>Marasmiineae</taxon>
        <taxon>Mycenaceae</taxon>
        <taxon>Mycena</taxon>
    </lineage>
</organism>
<feature type="signal peptide" evidence="2">
    <location>
        <begin position="1"/>
        <end position="17"/>
    </location>
</feature>
<keyword evidence="4" id="KW-1185">Reference proteome</keyword>
<dbReference type="AlphaFoldDB" id="A0AAD6TKX7"/>
<evidence type="ECO:0000256" key="1">
    <source>
        <dbReference type="SAM" id="MobiDB-lite"/>
    </source>
</evidence>
<keyword evidence="2" id="KW-0732">Signal</keyword>
<dbReference type="Proteomes" id="UP001218188">
    <property type="component" value="Unassembled WGS sequence"/>
</dbReference>
<feature type="compositionally biased region" description="Gly residues" evidence="1">
    <location>
        <begin position="295"/>
        <end position="304"/>
    </location>
</feature>
<evidence type="ECO:0000313" key="4">
    <source>
        <dbReference type="Proteomes" id="UP001218188"/>
    </source>
</evidence>
<evidence type="ECO:0008006" key="5">
    <source>
        <dbReference type="Google" id="ProtNLM"/>
    </source>
</evidence>
<dbReference type="EMBL" id="JARJCM010000001">
    <property type="protein sequence ID" value="KAJ7047863.1"/>
    <property type="molecule type" value="Genomic_DNA"/>
</dbReference>
<evidence type="ECO:0000256" key="2">
    <source>
        <dbReference type="SAM" id="SignalP"/>
    </source>
</evidence>
<proteinExistence type="predicted"/>
<protein>
    <recommendedName>
        <fullName evidence="5">Macrofage activating glycoprotein</fullName>
    </recommendedName>
</protein>
<name>A0AAD6TKX7_9AGAR</name>
<comment type="caution">
    <text evidence="3">The sequence shown here is derived from an EMBL/GenBank/DDBJ whole genome shotgun (WGS) entry which is preliminary data.</text>
</comment>
<evidence type="ECO:0000313" key="3">
    <source>
        <dbReference type="EMBL" id="KAJ7047863.1"/>
    </source>
</evidence>
<reference evidence="3" key="1">
    <citation type="submission" date="2023-03" db="EMBL/GenBank/DDBJ databases">
        <title>Massive genome expansion in bonnet fungi (Mycena s.s.) driven by repeated elements and novel gene families across ecological guilds.</title>
        <authorList>
            <consortium name="Lawrence Berkeley National Laboratory"/>
            <person name="Harder C.B."/>
            <person name="Miyauchi S."/>
            <person name="Viragh M."/>
            <person name="Kuo A."/>
            <person name="Thoen E."/>
            <person name="Andreopoulos B."/>
            <person name="Lu D."/>
            <person name="Skrede I."/>
            <person name="Drula E."/>
            <person name="Henrissat B."/>
            <person name="Morin E."/>
            <person name="Kohler A."/>
            <person name="Barry K."/>
            <person name="LaButti K."/>
            <person name="Morin E."/>
            <person name="Salamov A."/>
            <person name="Lipzen A."/>
            <person name="Mereny Z."/>
            <person name="Hegedus B."/>
            <person name="Baldrian P."/>
            <person name="Stursova M."/>
            <person name="Weitz H."/>
            <person name="Taylor A."/>
            <person name="Grigoriev I.V."/>
            <person name="Nagy L.G."/>
            <person name="Martin F."/>
            <person name="Kauserud H."/>
        </authorList>
    </citation>
    <scope>NUCLEOTIDE SEQUENCE</scope>
    <source>
        <strain evidence="3">CBHHK200</strain>
    </source>
</reference>
<feature type="region of interest" description="Disordered" evidence="1">
    <location>
        <begin position="220"/>
        <end position="255"/>
    </location>
</feature>
<feature type="chain" id="PRO_5042252827" description="Macrofage activating glycoprotein" evidence="2">
    <location>
        <begin position="18"/>
        <end position="347"/>
    </location>
</feature>
<sequence>MFPPLIYLSLFLTVTNAATPTYSATYLPSNVPEQTEEGQTGTNRCGTALNQTSGCQDAYLNSLDDWCVWAPPEPGPLSTIGETERIEVAWCIKNGTGARLIPDGAITGAHWLVTPDYIQVTGSGNMTLLNIPANDEGGELDPHGADGNGNPIGGIVWSNAFGGQLEQIFEWTNFMGEGQFCIRICDPKGPNAPGYCQHVYDELGCPWNMPANYEKGFDSCSADSGEPPGVYGGSTFHQGEPVTPDPHPAPKPTSCTTMTSIGNGFIIQGTSIMAPSSSTKPTSSGASGSASGASAGSGSGGGAKPTGSNNSARGHGPALTSTQGWERIAVSLGSAIVFSLVGAVIVL</sequence>
<feature type="region of interest" description="Disordered" evidence="1">
    <location>
        <begin position="272"/>
        <end position="319"/>
    </location>
</feature>
<accession>A0AAD6TKX7</accession>
<gene>
    <name evidence="3" type="ORF">C8F04DRAFT_1060313</name>
</gene>